<feature type="transmembrane region" description="Helical" evidence="1">
    <location>
        <begin position="238"/>
        <end position="265"/>
    </location>
</feature>
<dbReference type="PANTHER" id="PTHR41324">
    <property type="entry name" value="MEMBRANE PROTEIN-RELATED"/>
    <property type="match status" value="1"/>
</dbReference>
<comment type="caution">
    <text evidence="2">The sequence shown here is derived from an EMBL/GenBank/DDBJ whole genome shotgun (WGS) entry which is preliminary data.</text>
</comment>
<feature type="transmembrane region" description="Helical" evidence="1">
    <location>
        <begin position="12"/>
        <end position="45"/>
    </location>
</feature>
<feature type="transmembrane region" description="Helical" evidence="1">
    <location>
        <begin position="57"/>
        <end position="79"/>
    </location>
</feature>
<organism evidence="2 3">
    <name type="scientific">Peribacillus loiseleuriae</name>
    <dbReference type="NCBI Taxonomy" id="1679170"/>
    <lineage>
        <taxon>Bacteria</taxon>
        <taxon>Bacillati</taxon>
        <taxon>Bacillota</taxon>
        <taxon>Bacilli</taxon>
        <taxon>Bacillales</taxon>
        <taxon>Bacillaceae</taxon>
        <taxon>Peribacillus</taxon>
    </lineage>
</organism>
<proteinExistence type="predicted"/>
<dbReference type="STRING" id="1679170.AC625_23570"/>
<dbReference type="InterPro" id="IPR018710">
    <property type="entry name" value="DUF2232"/>
</dbReference>
<reference evidence="3" key="1">
    <citation type="submission" date="2015-07" db="EMBL/GenBank/DDBJ databases">
        <title>Genome sequencing project for genomic taxonomy and phylogenomics of Bacillus-like bacteria.</title>
        <authorList>
            <person name="Liu B."/>
            <person name="Wang J."/>
            <person name="Zhu Y."/>
            <person name="Liu G."/>
            <person name="Chen Q."/>
            <person name="Chen Z."/>
            <person name="Lan J."/>
            <person name="Che J."/>
            <person name="Ge C."/>
            <person name="Shi H."/>
            <person name="Pan Z."/>
            <person name="Liu X."/>
        </authorList>
    </citation>
    <scope>NUCLEOTIDE SEQUENCE [LARGE SCALE GENOMIC DNA]</scope>
    <source>
        <strain evidence="3">FJAT-27997</strain>
    </source>
</reference>
<dbReference type="RefSeq" id="WP_049683485.1">
    <property type="nucleotide sequence ID" value="NZ_LFZW01000001.1"/>
</dbReference>
<protein>
    <recommendedName>
        <fullName evidence="4">DUF2232 domain-containing protein</fullName>
    </recommendedName>
</protein>
<feature type="transmembrane region" description="Helical" evidence="1">
    <location>
        <begin position="216"/>
        <end position="232"/>
    </location>
</feature>
<accession>A0A0K9GZU8</accession>
<sequence>MNNGRKVAEGGVLLALYSILLFLTIQLPFIGSILFFILPVPFILIALKQSMTWTFGFLFIACLLTMIFGTVLALPVALLTGFPGIVIGYHLRKNHSTIKIFISTVLVMLACIIVMFGFSVWFMNVNIITESIGMLKISVEKSSEMLAAFGKSPTDKSVEDIYVAIDLMDTLIPSMFVITSIILSFLILLVAQPFLKRFSEKKLKWPPFRELQLPKSILWYYLITMIIAMTTNPNQGDFLFTVISNLLFILQFFVLLQGLSFVFFWSHRQGWSKVIPIIIIILLLMNPVFQFIVRFLGIIDLGFPLRQNIAKKK</sequence>
<keyword evidence="3" id="KW-1185">Reference proteome</keyword>
<feature type="transmembrane region" description="Helical" evidence="1">
    <location>
        <begin position="277"/>
        <end position="299"/>
    </location>
</feature>
<keyword evidence="1" id="KW-0472">Membrane</keyword>
<evidence type="ECO:0000256" key="1">
    <source>
        <dbReference type="SAM" id="Phobius"/>
    </source>
</evidence>
<keyword evidence="1" id="KW-1133">Transmembrane helix</keyword>
<feature type="transmembrane region" description="Helical" evidence="1">
    <location>
        <begin position="100"/>
        <end position="123"/>
    </location>
</feature>
<dbReference type="Pfam" id="PF09991">
    <property type="entry name" value="DUF2232"/>
    <property type="match status" value="1"/>
</dbReference>
<dbReference type="PATRIC" id="fig|1679170.3.peg.5280"/>
<dbReference type="AlphaFoldDB" id="A0A0K9GZU8"/>
<evidence type="ECO:0000313" key="3">
    <source>
        <dbReference type="Proteomes" id="UP000037146"/>
    </source>
</evidence>
<keyword evidence="1" id="KW-0812">Transmembrane</keyword>
<dbReference type="Proteomes" id="UP000037146">
    <property type="component" value="Unassembled WGS sequence"/>
</dbReference>
<evidence type="ECO:0000313" key="2">
    <source>
        <dbReference type="EMBL" id="KMY52126.1"/>
    </source>
</evidence>
<feature type="transmembrane region" description="Helical" evidence="1">
    <location>
        <begin position="171"/>
        <end position="195"/>
    </location>
</feature>
<name>A0A0K9GZU8_9BACI</name>
<dbReference type="PANTHER" id="PTHR41324:SF1">
    <property type="entry name" value="DUF2232 DOMAIN-CONTAINING PROTEIN"/>
    <property type="match status" value="1"/>
</dbReference>
<dbReference type="EMBL" id="LFZW01000001">
    <property type="protein sequence ID" value="KMY52126.1"/>
    <property type="molecule type" value="Genomic_DNA"/>
</dbReference>
<gene>
    <name evidence="2" type="ORF">AC625_23570</name>
</gene>
<evidence type="ECO:0008006" key="4">
    <source>
        <dbReference type="Google" id="ProtNLM"/>
    </source>
</evidence>